<dbReference type="GO" id="GO:0003677">
    <property type="term" value="F:DNA binding"/>
    <property type="evidence" value="ECO:0007669"/>
    <property type="project" value="UniProtKB-KW"/>
</dbReference>
<keyword evidence="1" id="KW-0805">Transcription regulation</keyword>
<dbReference type="AlphaFoldDB" id="A0A1S7U9E5"/>
<accession>A0A1S7U9E5</accession>
<dbReference type="SUPFAM" id="SSF46785">
    <property type="entry name" value="Winged helix' DNA-binding domain"/>
    <property type="match status" value="1"/>
</dbReference>
<protein>
    <submittedName>
        <fullName evidence="5">Transcriptional regulator</fullName>
    </submittedName>
</protein>
<evidence type="ECO:0000256" key="1">
    <source>
        <dbReference type="ARBA" id="ARBA00023015"/>
    </source>
</evidence>
<dbReference type="Proteomes" id="UP000192140">
    <property type="component" value="Unassembled WGS sequence"/>
</dbReference>
<evidence type="ECO:0000256" key="2">
    <source>
        <dbReference type="ARBA" id="ARBA00023125"/>
    </source>
</evidence>
<comment type="caution">
    <text evidence="5">The sequence shown here is derived from an EMBL/GenBank/DDBJ whole genome shotgun (WGS) entry which is preliminary data.</text>
</comment>
<proteinExistence type="predicted"/>
<dbReference type="InterPro" id="IPR036388">
    <property type="entry name" value="WH-like_DNA-bd_sf"/>
</dbReference>
<keyword evidence="6" id="KW-1185">Reference proteome</keyword>
<dbReference type="InterPro" id="IPR036390">
    <property type="entry name" value="WH_DNA-bd_sf"/>
</dbReference>
<dbReference type="InterPro" id="IPR051011">
    <property type="entry name" value="Metal_resp_trans_reg"/>
</dbReference>
<name>A0A1S7U9E5_9HYPH</name>
<dbReference type="NCBIfam" id="NF033788">
    <property type="entry name" value="HTH_metalloreg"/>
    <property type="match status" value="1"/>
</dbReference>
<dbReference type="PROSITE" id="PS50987">
    <property type="entry name" value="HTH_ARSR_2"/>
    <property type="match status" value="1"/>
</dbReference>
<evidence type="ECO:0000313" key="5">
    <source>
        <dbReference type="EMBL" id="CVI63402.1"/>
    </source>
</evidence>
<dbReference type="Gene3D" id="1.10.10.10">
    <property type="entry name" value="Winged helix-like DNA-binding domain superfamily/Winged helix DNA-binding domain"/>
    <property type="match status" value="1"/>
</dbReference>
<organism evidence="5 6">
    <name type="scientific">Agrobacterium deltaense NCPPB 1641</name>
    <dbReference type="NCBI Taxonomy" id="1183425"/>
    <lineage>
        <taxon>Bacteria</taxon>
        <taxon>Pseudomonadati</taxon>
        <taxon>Pseudomonadota</taxon>
        <taxon>Alphaproteobacteria</taxon>
        <taxon>Hyphomicrobiales</taxon>
        <taxon>Rhizobiaceae</taxon>
        <taxon>Rhizobium/Agrobacterium group</taxon>
        <taxon>Agrobacterium</taxon>
    </lineage>
</organism>
<keyword evidence="2" id="KW-0238">DNA-binding</keyword>
<dbReference type="PANTHER" id="PTHR43132:SF2">
    <property type="entry name" value="ARSENICAL RESISTANCE OPERON REPRESSOR ARSR-RELATED"/>
    <property type="match status" value="1"/>
</dbReference>
<gene>
    <name evidence="5" type="ORF">AGR7A_pAt20216</name>
</gene>
<dbReference type="Pfam" id="PF01022">
    <property type="entry name" value="HTH_5"/>
    <property type="match status" value="1"/>
</dbReference>
<dbReference type="PRINTS" id="PR00778">
    <property type="entry name" value="HTHARSR"/>
</dbReference>
<dbReference type="CDD" id="cd00090">
    <property type="entry name" value="HTH_ARSR"/>
    <property type="match status" value="1"/>
</dbReference>
<evidence type="ECO:0000259" key="4">
    <source>
        <dbReference type="PROSITE" id="PS50987"/>
    </source>
</evidence>
<sequence>METETIQRHCVEAAAFMSAAANAKRLSILRLLTQREHSVGELSLRVGLSQSALSQHLSRLRRDRLVETRREAQTIYYSSTSQAVATLLSTLEGIFPAVDKPTARPDVSRT</sequence>
<dbReference type="GO" id="GO:0003700">
    <property type="term" value="F:DNA-binding transcription factor activity"/>
    <property type="evidence" value="ECO:0007669"/>
    <property type="project" value="InterPro"/>
</dbReference>
<evidence type="ECO:0000256" key="3">
    <source>
        <dbReference type="ARBA" id="ARBA00023163"/>
    </source>
</evidence>
<dbReference type="EMBL" id="FCNP01000049">
    <property type="protein sequence ID" value="CVI63402.1"/>
    <property type="molecule type" value="Genomic_DNA"/>
</dbReference>
<dbReference type="PANTHER" id="PTHR43132">
    <property type="entry name" value="ARSENICAL RESISTANCE OPERON REPRESSOR ARSR-RELATED"/>
    <property type="match status" value="1"/>
</dbReference>
<dbReference type="RefSeq" id="WP_080855159.1">
    <property type="nucleotide sequence ID" value="NZ_LT009777.1"/>
</dbReference>
<reference evidence="5" key="1">
    <citation type="submission" date="2016-01" db="EMBL/GenBank/DDBJ databases">
        <authorList>
            <person name="Regsiter A."/>
            <person name="william w."/>
        </authorList>
    </citation>
    <scope>NUCLEOTIDE SEQUENCE</scope>
    <source>
        <strain evidence="5">NCPPB 1641</strain>
    </source>
</reference>
<keyword evidence="3" id="KW-0804">Transcription</keyword>
<evidence type="ECO:0000313" key="6">
    <source>
        <dbReference type="Proteomes" id="UP000192140"/>
    </source>
</evidence>
<dbReference type="SMART" id="SM00418">
    <property type="entry name" value="HTH_ARSR"/>
    <property type="match status" value="1"/>
</dbReference>
<dbReference type="InterPro" id="IPR001845">
    <property type="entry name" value="HTH_ArsR_DNA-bd_dom"/>
</dbReference>
<feature type="domain" description="HTH arsR-type" evidence="4">
    <location>
        <begin position="5"/>
        <end position="99"/>
    </location>
</feature>
<dbReference type="InterPro" id="IPR011991">
    <property type="entry name" value="ArsR-like_HTH"/>
</dbReference>